<organism evidence="4 5">
    <name type="scientific">Paraburkholderia atlantica</name>
    <dbReference type="NCBI Taxonomy" id="2654982"/>
    <lineage>
        <taxon>Bacteria</taxon>
        <taxon>Pseudomonadati</taxon>
        <taxon>Pseudomonadota</taxon>
        <taxon>Betaproteobacteria</taxon>
        <taxon>Burkholderiales</taxon>
        <taxon>Burkholderiaceae</taxon>
        <taxon>Paraburkholderia</taxon>
    </lineage>
</organism>
<dbReference type="Gene3D" id="3.10.450.50">
    <property type="match status" value="1"/>
</dbReference>
<dbReference type="InterPro" id="IPR032710">
    <property type="entry name" value="NTF2-like_dom_sf"/>
</dbReference>
<keyword evidence="1" id="KW-0547">Nucleotide-binding</keyword>
<dbReference type="eggNOG" id="ENOG502Z8TD">
    <property type="taxonomic scope" value="Bacteria"/>
</dbReference>
<sequence>MRDAMTDAISAAAIDALLARVKALEAQNAVRKTIARYMALCDVPVHALEGEALAALFAEDAIWEGIGPQYANKFGRLEGPAQIVAMLQRYLPPTPHFATNVHFLTAEHIEVSGDTAKGRWIMLQASGYVDAKAELIAARLEVDFVPADDDAGATWLIRHFRTERLFDAPWQVNPVQGVSV</sequence>
<evidence type="ECO:0000259" key="3">
    <source>
        <dbReference type="Pfam" id="PF13577"/>
    </source>
</evidence>
<dbReference type="PROSITE" id="PS00513">
    <property type="entry name" value="ADENYLOSUCCIN_SYN_2"/>
    <property type="match status" value="1"/>
</dbReference>
<reference evidence="4 5" key="2">
    <citation type="journal article" date="2012" name="J. Bacteriol.">
        <title>Genome Sequences of Burkholderia sp. Strains CCGE1002 and H160, Isolated from Legume Nodules in Mexico and Brazil.</title>
        <authorList>
            <person name="Ormeno-Orrillo E."/>
            <person name="Rogel M.A."/>
            <person name="Chueire L.M."/>
            <person name="Tiedje J.M."/>
            <person name="Martinez-Romero E."/>
            <person name="Hungria M."/>
        </authorList>
    </citation>
    <scope>NUCLEOTIDE SEQUENCE [LARGE SCALE GENOMIC DNA]</scope>
    <source>
        <strain evidence="4 5">CCGE1002</strain>
    </source>
</reference>
<gene>
    <name evidence="4" type="ordered locus">BC1002_5126</name>
</gene>
<accession>D5WEB5</accession>
<evidence type="ECO:0000256" key="1">
    <source>
        <dbReference type="ARBA" id="ARBA00023134"/>
    </source>
</evidence>
<dbReference type="SUPFAM" id="SSF54427">
    <property type="entry name" value="NTF2-like"/>
    <property type="match status" value="1"/>
</dbReference>
<protein>
    <recommendedName>
        <fullName evidence="3">SnoaL-like domain-containing protein</fullName>
    </recommendedName>
</protein>
<reference evidence="5" key="1">
    <citation type="submission" date="2010-04" db="EMBL/GenBank/DDBJ databases">
        <title>Complete sequence of chromosome 2 of Burkholderia sp. CCGE1002.</title>
        <authorList>
            <consortium name="US DOE Joint Genome Institute"/>
            <person name="Lucas S."/>
            <person name="Copeland A."/>
            <person name="Lapidus A."/>
            <person name="Cheng J.-F."/>
            <person name="Bruce D."/>
            <person name="Goodwin L."/>
            <person name="Pitluck S."/>
            <person name="Chertkov O."/>
            <person name="Detter J.C."/>
            <person name="Han C."/>
            <person name="Tapia R."/>
            <person name="Land M."/>
            <person name="Hauser L."/>
            <person name="Kyrpides N."/>
            <person name="Ovchinnikova G."/>
            <person name="Martinez-Romero E."/>
            <person name="Hernandez M.A.R."/>
            <person name="Tiedje J.M."/>
            <person name="Woyke T."/>
        </authorList>
    </citation>
    <scope>NUCLEOTIDE SEQUENCE [LARGE SCALE GENOMIC DNA]</scope>
    <source>
        <strain evidence="5">CCGE1002</strain>
    </source>
</reference>
<evidence type="ECO:0000313" key="4">
    <source>
        <dbReference type="EMBL" id="ADG19068.1"/>
    </source>
</evidence>
<name>D5WEB5_PARAM</name>
<dbReference type="InterPro" id="IPR037401">
    <property type="entry name" value="SnoaL-like"/>
</dbReference>
<evidence type="ECO:0000313" key="5">
    <source>
        <dbReference type="Proteomes" id="UP000002190"/>
    </source>
</evidence>
<dbReference type="Pfam" id="PF13577">
    <property type="entry name" value="SnoaL_4"/>
    <property type="match status" value="1"/>
</dbReference>
<proteinExistence type="predicted"/>
<evidence type="ECO:0000256" key="2">
    <source>
        <dbReference type="PROSITE-ProRule" id="PRU10134"/>
    </source>
</evidence>
<dbReference type="STRING" id="640511.BC1002_5126"/>
<dbReference type="KEGG" id="bge:BC1002_5126"/>
<feature type="active site" evidence="2">
    <location>
        <position position="73"/>
    </location>
</feature>
<keyword evidence="1" id="KW-0342">GTP-binding</keyword>
<dbReference type="EMBL" id="CP002014">
    <property type="protein sequence ID" value="ADG19068.1"/>
    <property type="molecule type" value="Genomic_DNA"/>
</dbReference>
<dbReference type="Proteomes" id="UP000002190">
    <property type="component" value="Chromosome 2"/>
</dbReference>
<dbReference type="GO" id="GO:0005525">
    <property type="term" value="F:GTP binding"/>
    <property type="evidence" value="ECO:0007669"/>
    <property type="project" value="UniProtKB-KW"/>
</dbReference>
<dbReference type="AlphaFoldDB" id="D5WEB5"/>
<feature type="domain" description="SnoaL-like" evidence="3">
    <location>
        <begin position="23"/>
        <end position="160"/>
    </location>
</feature>
<dbReference type="HOGENOM" id="CLU_126588_0_0_4"/>
<dbReference type="InterPro" id="IPR033128">
    <property type="entry name" value="Adenylosuccin_syn_Lys_AS"/>
</dbReference>